<proteinExistence type="predicted"/>
<dbReference type="RefSeq" id="WP_422919178.1">
    <property type="nucleotide sequence ID" value="NZ_JAMZEJ010000003.1"/>
</dbReference>
<keyword evidence="2" id="KW-1185">Reference proteome</keyword>
<reference evidence="1 2" key="1">
    <citation type="submission" date="2022-06" db="EMBL/GenBank/DDBJ databases">
        <title>Rhizosaccharibacter gen. nov. sp. nov. KSS12, endophytic bacteria isolated from sugarcane.</title>
        <authorList>
            <person name="Pitiwittayakul N."/>
        </authorList>
    </citation>
    <scope>NUCLEOTIDE SEQUENCE [LARGE SCALE GENOMIC DNA]</scope>
    <source>
        <strain evidence="1 2">KSS12</strain>
    </source>
</reference>
<dbReference type="Proteomes" id="UP001524547">
    <property type="component" value="Unassembled WGS sequence"/>
</dbReference>
<evidence type="ECO:0000313" key="2">
    <source>
        <dbReference type="Proteomes" id="UP001524547"/>
    </source>
</evidence>
<comment type="caution">
    <text evidence="1">The sequence shown here is derived from an EMBL/GenBank/DDBJ whole genome shotgun (WGS) entry which is preliminary data.</text>
</comment>
<evidence type="ECO:0000313" key="1">
    <source>
        <dbReference type="EMBL" id="MCQ8240460.1"/>
    </source>
</evidence>
<sequence>MSLPERRRTRAGLMSAMLAGMLAGTGLLAAPMAARALSQVAGPVQVGPSAATGDENRHSARMSTLITNFGGLPDRLINLSCPNADSVTLLNGSLHDRTMSPTLDQQAAARQEEAANPDHTRQNGLDIPAALRGRPATPVTAQIALAGARVPVTDGALVPCSLFFAHAGQRVVVFEMGTSADQTLEP</sequence>
<organism evidence="1 2">
    <name type="scientific">Rhizosaccharibacter radicis</name>
    <dbReference type="NCBI Taxonomy" id="2782605"/>
    <lineage>
        <taxon>Bacteria</taxon>
        <taxon>Pseudomonadati</taxon>
        <taxon>Pseudomonadota</taxon>
        <taxon>Alphaproteobacteria</taxon>
        <taxon>Acetobacterales</taxon>
        <taxon>Acetobacteraceae</taxon>
        <taxon>Rhizosaccharibacter</taxon>
    </lineage>
</organism>
<evidence type="ECO:0008006" key="3">
    <source>
        <dbReference type="Google" id="ProtNLM"/>
    </source>
</evidence>
<protein>
    <recommendedName>
        <fullName evidence="3">Copper chaperone PCu(A)C</fullName>
    </recommendedName>
</protein>
<name>A0ABT1VVU2_9PROT</name>
<gene>
    <name evidence="1" type="ORF">NFI88_06325</name>
</gene>
<accession>A0ABT1VVU2</accession>
<dbReference type="EMBL" id="JAMZEJ010000003">
    <property type="protein sequence ID" value="MCQ8240460.1"/>
    <property type="molecule type" value="Genomic_DNA"/>
</dbReference>